<evidence type="ECO:0000259" key="2">
    <source>
        <dbReference type="Pfam" id="PF03807"/>
    </source>
</evidence>
<keyword evidence="1" id="KW-0560">Oxidoreductase</keyword>
<dbReference type="PANTHER" id="PTHR14239:SF10">
    <property type="entry name" value="REDUCTASE"/>
    <property type="match status" value="1"/>
</dbReference>
<dbReference type="Pfam" id="PF03807">
    <property type="entry name" value="F420_oxidored"/>
    <property type="match status" value="1"/>
</dbReference>
<comment type="caution">
    <text evidence="3">The sequence shown here is derived from an EMBL/GenBank/DDBJ whole genome shotgun (WGS) entry which is preliminary data.</text>
</comment>
<dbReference type="EMBL" id="VFPN01000002">
    <property type="protein sequence ID" value="TQM63502.1"/>
    <property type="molecule type" value="Genomic_DNA"/>
</dbReference>
<dbReference type="InterPro" id="IPR036291">
    <property type="entry name" value="NAD(P)-bd_dom_sf"/>
</dbReference>
<reference evidence="3 4" key="1">
    <citation type="submission" date="2019-06" db="EMBL/GenBank/DDBJ databases">
        <title>Sequencing the genomes of 1000 actinobacteria strains.</title>
        <authorList>
            <person name="Klenk H.-P."/>
        </authorList>
    </citation>
    <scope>NUCLEOTIDE SEQUENCE [LARGE SCALE GENOMIC DNA]</scope>
    <source>
        <strain evidence="3 4">DSM 18031</strain>
    </source>
</reference>
<accession>A0A543HYT7</accession>
<feature type="domain" description="Pyrroline-5-carboxylate reductase catalytic N-terminal" evidence="2">
    <location>
        <begin position="49"/>
        <end position="138"/>
    </location>
</feature>
<evidence type="ECO:0000313" key="4">
    <source>
        <dbReference type="Proteomes" id="UP000318331"/>
    </source>
</evidence>
<protein>
    <recommendedName>
        <fullName evidence="2">Pyrroline-5-carboxylate reductase catalytic N-terminal domain-containing protein</fullName>
    </recommendedName>
</protein>
<evidence type="ECO:0000313" key="3">
    <source>
        <dbReference type="EMBL" id="TQM63502.1"/>
    </source>
</evidence>
<keyword evidence="4" id="KW-1185">Reference proteome</keyword>
<dbReference type="PANTHER" id="PTHR14239">
    <property type="entry name" value="DUDULIN-RELATED"/>
    <property type="match status" value="1"/>
</dbReference>
<organism evidence="3 4">
    <name type="scientific">Klugiella xanthotipulae</name>
    <dbReference type="NCBI Taxonomy" id="244735"/>
    <lineage>
        <taxon>Bacteria</taxon>
        <taxon>Bacillati</taxon>
        <taxon>Actinomycetota</taxon>
        <taxon>Actinomycetes</taxon>
        <taxon>Micrococcales</taxon>
        <taxon>Microbacteriaceae</taxon>
        <taxon>Klugiella</taxon>
    </lineage>
</organism>
<name>A0A543HYT7_9MICO</name>
<gene>
    <name evidence="3" type="ORF">FB466_1766</name>
</gene>
<evidence type="ECO:0000256" key="1">
    <source>
        <dbReference type="ARBA" id="ARBA00023002"/>
    </source>
</evidence>
<dbReference type="InterPro" id="IPR051267">
    <property type="entry name" value="STEAP_metalloreductase"/>
</dbReference>
<dbReference type="Gene3D" id="3.40.50.720">
    <property type="entry name" value="NAD(P)-binding Rossmann-like Domain"/>
    <property type="match status" value="1"/>
</dbReference>
<dbReference type="Proteomes" id="UP000318331">
    <property type="component" value="Unassembled WGS sequence"/>
</dbReference>
<dbReference type="InterPro" id="IPR028939">
    <property type="entry name" value="P5C_Rdtase_cat_N"/>
</dbReference>
<dbReference type="GO" id="GO:0016491">
    <property type="term" value="F:oxidoreductase activity"/>
    <property type="evidence" value="ECO:0007669"/>
    <property type="project" value="UniProtKB-KW"/>
</dbReference>
<dbReference type="AlphaFoldDB" id="A0A543HYT7"/>
<proteinExistence type="predicted"/>
<dbReference type="SUPFAM" id="SSF51735">
    <property type="entry name" value="NAD(P)-binding Rossmann-fold domains"/>
    <property type="match status" value="1"/>
</dbReference>
<sequence length="261" mass="26877">MLANERAESCPGPRRAVPGSGGIIPCYSVGIPDAGNSGHPPTVAACMTTIGLIGAGHIGSQLARLAVAHGYDVVVSNSRGPETLTELVAELGEHARAGTSQEAAEAGEIVVVTIPLKNIGSVPVAPLAGKVVIDTNNYYPQRDGAIAELDDESSTSAELLQAHLPTSHVVKAFNHIAFGDLTAQALPSGTDNRRALVIAGNDADAKQTVAALIDRFGFDVVDVGSLAESWRIQVGTPGYGPRLTVAEMTEALSRAQRATAS</sequence>